<dbReference type="OMA" id="MCAITQL"/>
<dbReference type="InterPro" id="IPR013752">
    <property type="entry name" value="KPA_reductase"/>
</dbReference>
<dbReference type="InterPro" id="IPR036291">
    <property type="entry name" value="NAD(P)-bd_dom_sf"/>
</dbReference>
<dbReference type="SUPFAM" id="SSF51735">
    <property type="entry name" value="NAD(P)-binding Rossmann-fold domains"/>
    <property type="match status" value="1"/>
</dbReference>
<evidence type="ECO:0000313" key="4">
    <source>
        <dbReference type="Proteomes" id="UP000005666"/>
    </source>
</evidence>
<dbReference type="PANTHER" id="PTHR21708">
    <property type="entry name" value="PROBABLE 2-DEHYDROPANTOATE 2-REDUCTASE"/>
    <property type="match status" value="1"/>
</dbReference>
<dbReference type="AlphaFoldDB" id="G8BYP1"/>
<dbReference type="Pfam" id="PF02558">
    <property type="entry name" value="ApbA"/>
    <property type="match status" value="1"/>
</dbReference>
<evidence type="ECO:0000259" key="2">
    <source>
        <dbReference type="Pfam" id="PF08546"/>
    </source>
</evidence>
<dbReference type="InterPro" id="IPR008927">
    <property type="entry name" value="6-PGluconate_DH-like_C_sf"/>
</dbReference>
<protein>
    <recommendedName>
        <fullName evidence="5">2-dehydropantoate 2-reductase</fullName>
    </recommendedName>
</protein>
<dbReference type="SUPFAM" id="SSF48179">
    <property type="entry name" value="6-phosphogluconate dehydrogenase C-terminal domain-like"/>
    <property type="match status" value="1"/>
</dbReference>
<dbReference type="RefSeq" id="XP_003687417.1">
    <property type="nucleotide sequence ID" value="XM_003687369.1"/>
</dbReference>
<organism evidence="3 4">
    <name type="scientific">Tetrapisispora phaffii (strain ATCC 24235 / CBS 4417 / NBRC 1672 / NRRL Y-8282 / UCD 70-5)</name>
    <name type="common">Yeast</name>
    <name type="synonym">Fabospora phaffii</name>
    <dbReference type="NCBI Taxonomy" id="1071381"/>
    <lineage>
        <taxon>Eukaryota</taxon>
        <taxon>Fungi</taxon>
        <taxon>Dikarya</taxon>
        <taxon>Ascomycota</taxon>
        <taxon>Saccharomycotina</taxon>
        <taxon>Saccharomycetes</taxon>
        <taxon>Saccharomycetales</taxon>
        <taxon>Saccharomycetaceae</taxon>
        <taxon>Tetrapisispora</taxon>
    </lineage>
</organism>
<sequence>MSEENKPNVIVIGAGGVGVVTAYSLSFNGGSKVSMVIRSDYRHVIKNGYTINSCDYGKIEGWKPDFIYSSTAEAAKESSVFFDYVVVTTKNIPDGPKNSTVSEIIRPLVEANDKMNSDKKTSVILVQNGIDLEKELIEKFDASRLNLISGIQFIGSTKIGKGVIDQIGKDRLFVGSFDPSASDSKQAAQKYIELYSNKDYNIVEYEPRSRYARWKKLLYNAAINTTTALVGLDVPRALQFSINGQTSTEKMIFEPAMREIIAIAATEGIVIEEEFIDFFLNISKNILFKPSMCVDAEKGQLMELEVILGNPIRIANKNNVSTPTLSMLYGLLTLVQSKLKEQKGLLKFDEKTLSLKESS</sequence>
<dbReference type="KEGG" id="tpf:TPHA_0J01620"/>
<evidence type="ECO:0000313" key="3">
    <source>
        <dbReference type="EMBL" id="CCE64983.1"/>
    </source>
</evidence>
<evidence type="ECO:0008006" key="5">
    <source>
        <dbReference type="Google" id="ProtNLM"/>
    </source>
</evidence>
<dbReference type="Pfam" id="PF08546">
    <property type="entry name" value="ApbA_C"/>
    <property type="match status" value="1"/>
</dbReference>
<dbReference type="Gene3D" id="1.10.1040.10">
    <property type="entry name" value="N-(1-d-carboxylethyl)-l-norvaline Dehydrogenase, domain 2"/>
    <property type="match status" value="1"/>
</dbReference>
<evidence type="ECO:0000259" key="1">
    <source>
        <dbReference type="Pfam" id="PF02558"/>
    </source>
</evidence>
<feature type="domain" description="Ketopantoate reductase N-terminal" evidence="1">
    <location>
        <begin position="9"/>
        <end position="178"/>
    </location>
</feature>
<dbReference type="GO" id="GO:0005737">
    <property type="term" value="C:cytoplasm"/>
    <property type="evidence" value="ECO:0007669"/>
    <property type="project" value="TreeGrafter"/>
</dbReference>
<dbReference type="STRING" id="1071381.G8BYP1"/>
<dbReference type="Gene3D" id="3.40.50.720">
    <property type="entry name" value="NAD(P)-binding Rossmann-like Domain"/>
    <property type="match status" value="1"/>
</dbReference>
<feature type="domain" description="Ketopantoate reductase C-terminal" evidence="2">
    <location>
        <begin position="210"/>
        <end position="335"/>
    </location>
</feature>
<dbReference type="PANTHER" id="PTHR21708:SF30">
    <property type="entry name" value="2-DEHYDROPANTOATE 2-REDUCTASE-RELATED"/>
    <property type="match status" value="1"/>
</dbReference>
<dbReference type="eggNOG" id="ENOG502QWBM">
    <property type="taxonomic scope" value="Eukaryota"/>
</dbReference>
<gene>
    <name evidence="3" type="primary">TPHA0J01620</name>
    <name evidence="3" type="ordered locus">TPHA_0J01620</name>
</gene>
<reference evidence="3 4" key="1">
    <citation type="journal article" date="2011" name="Proc. Natl. Acad. Sci. U.S.A.">
        <title>Evolutionary erosion of yeast sex chromosomes by mating-type switching accidents.</title>
        <authorList>
            <person name="Gordon J.L."/>
            <person name="Armisen D."/>
            <person name="Proux-Wera E."/>
            <person name="Oheigeartaigh S.S."/>
            <person name="Byrne K.P."/>
            <person name="Wolfe K.H."/>
        </authorList>
    </citation>
    <scope>NUCLEOTIDE SEQUENCE [LARGE SCALE GENOMIC DNA]</scope>
    <source>
        <strain evidence="4">ATCC 24235 / CBS 4417 / NBRC 1672 / NRRL Y-8282 / UCD 70-5</strain>
    </source>
</reference>
<dbReference type="EMBL" id="HE612865">
    <property type="protein sequence ID" value="CCE64983.1"/>
    <property type="molecule type" value="Genomic_DNA"/>
</dbReference>
<dbReference type="Proteomes" id="UP000005666">
    <property type="component" value="Chromosome 10"/>
</dbReference>
<dbReference type="InterPro" id="IPR013332">
    <property type="entry name" value="KPR_N"/>
</dbReference>
<name>G8BYP1_TETPH</name>
<proteinExistence type="predicted"/>
<accession>G8BYP1</accession>
<dbReference type="OrthoDB" id="3609at2759"/>
<dbReference type="InterPro" id="IPR013328">
    <property type="entry name" value="6PGD_dom2"/>
</dbReference>
<dbReference type="HOGENOM" id="CLU_031468_2_1_1"/>
<dbReference type="GeneID" id="11533072"/>
<dbReference type="InterPro" id="IPR051402">
    <property type="entry name" value="KPR-Related"/>
</dbReference>
<keyword evidence="4" id="KW-1185">Reference proteome</keyword>
<dbReference type="FunFam" id="1.10.1040.10:FF:000017">
    <property type="entry name" value="2-dehydropantoate 2-reductase"/>
    <property type="match status" value="1"/>
</dbReference>